<dbReference type="GO" id="GO:0006508">
    <property type="term" value="P:proteolysis"/>
    <property type="evidence" value="ECO:0007669"/>
    <property type="project" value="UniProtKB-KW"/>
</dbReference>
<keyword evidence="1" id="KW-1133">Transmembrane helix</keyword>
<keyword evidence="1" id="KW-0472">Membrane</keyword>
<accession>A0A4R6UNF4</accession>
<comment type="caution">
    <text evidence="3">The sequence shown here is derived from an EMBL/GenBank/DDBJ whole genome shotgun (WGS) entry which is preliminary data.</text>
</comment>
<reference evidence="3 4" key="1">
    <citation type="submission" date="2019-03" db="EMBL/GenBank/DDBJ databases">
        <title>Genomic Encyclopedia of Type Strains, Phase IV (KMG-IV): sequencing the most valuable type-strain genomes for metagenomic binning, comparative biology and taxonomic classification.</title>
        <authorList>
            <person name="Goeker M."/>
        </authorList>
    </citation>
    <scope>NUCLEOTIDE SEQUENCE [LARGE SCALE GENOMIC DNA]</scope>
    <source>
        <strain evidence="3 4">DSM 103792</strain>
    </source>
</reference>
<keyword evidence="3" id="KW-0378">Hydrolase</keyword>
<dbReference type="GO" id="GO:0080120">
    <property type="term" value="P:CAAX-box protein maturation"/>
    <property type="evidence" value="ECO:0007669"/>
    <property type="project" value="UniProtKB-ARBA"/>
</dbReference>
<feature type="transmembrane region" description="Helical" evidence="1">
    <location>
        <begin position="212"/>
        <end position="233"/>
    </location>
</feature>
<keyword evidence="3" id="KW-0645">Protease</keyword>
<feature type="transmembrane region" description="Helical" evidence="1">
    <location>
        <begin position="106"/>
        <end position="124"/>
    </location>
</feature>
<dbReference type="Proteomes" id="UP000295375">
    <property type="component" value="Unassembled WGS sequence"/>
</dbReference>
<name>A0A4R6UNF4_9GAMM</name>
<dbReference type="AlphaFoldDB" id="A0A4R6UNF4"/>
<evidence type="ECO:0000259" key="2">
    <source>
        <dbReference type="Pfam" id="PF02517"/>
    </source>
</evidence>
<evidence type="ECO:0000256" key="1">
    <source>
        <dbReference type="SAM" id="Phobius"/>
    </source>
</evidence>
<dbReference type="GO" id="GO:0004175">
    <property type="term" value="F:endopeptidase activity"/>
    <property type="evidence" value="ECO:0007669"/>
    <property type="project" value="UniProtKB-ARBA"/>
</dbReference>
<protein>
    <submittedName>
        <fullName evidence="3">CAAX prenyl protease-like protein</fullName>
    </submittedName>
</protein>
<dbReference type="Pfam" id="PF02517">
    <property type="entry name" value="Rce1-like"/>
    <property type="match status" value="1"/>
</dbReference>
<organism evidence="3 4">
    <name type="scientific">Permianibacter aggregans</name>
    <dbReference type="NCBI Taxonomy" id="1510150"/>
    <lineage>
        <taxon>Bacteria</taxon>
        <taxon>Pseudomonadati</taxon>
        <taxon>Pseudomonadota</taxon>
        <taxon>Gammaproteobacteria</taxon>
        <taxon>Pseudomonadales</taxon>
        <taxon>Pseudomonadaceae</taxon>
        <taxon>Permianibacter</taxon>
    </lineage>
</organism>
<proteinExistence type="predicted"/>
<feature type="transmembrane region" description="Helical" evidence="1">
    <location>
        <begin position="253"/>
        <end position="274"/>
    </location>
</feature>
<keyword evidence="4" id="KW-1185">Reference proteome</keyword>
<gene>
    <name evidence="3" type="ORF">EV696_11167</name>
</gene>
<feature type="transmembrane region" description="Helical" evidence="1">
    <location>
        <begin position="281"/>
        <end position="301"/>
    </location>
</feature>
<feature type="transmembrane region" description="Helical" evidence="1">
    <location>
        <begin position="72"/>
        <end position="94"/>
    </location>
</feature>
<dbReference type="RefSeq" id="WP_133591353.1">
    <property type="nucleotide sequence ID" value="NZ_CP037953.1"/>
</dbReference>
<keyword evidence="1" id="KW-0812">Transmembrane</keyword>
<dbReference type="EMBL" id="SNYM01000011">
    <property type="protein sequence ID" value="TDQ47139.1"/>
    <property type="molecule type" value="Genomic_DNA"/>
</dbReference>
<feature type="transmembrane region" description="Helical" evidence="1">
    <location>
        <begin position="175"/>
        <end position="192"/>
    </location>
</feature>
<sequence>MSRLLAPLVALGAYALIYLVSLFLLARDPGFAAEEYLAVLLIFGLGFSLAAWLSTIGIKAAPVPVREPGKEFGLVMVFLLLFAIGFLGWGLSALKAATSAEQPQEVLTLMAKLAVMVAIPAWLFRRLGYRWRELFGSFRFDAGSVRVLIIMALLLLAMQLLIGQGGKRVAALDEPVWIIALMALPALLWMSLEAGLTEEFLFRGLLQTRAAAFFRSELAAIVLMAVIFGLVHAPGYVLRGAHAMEGMGSAPSVLTAMAYTIVVVSPIGLMFGVLWARTRNLWLLVLLHGWTDLLPNLAPFIRTWLP</sequence>
<feature type="transmembrane region" description="Helical" evidence="1">
    <location>
        <begin position="36"/>
        <end position="60"/>
    </location>
</feature>
<feature type="domain" description="CAAX prenyl protease 2/Lysostaphin resistance protein A-like" evidence="2">
    <location>
        <begin position="183"/>
        <end position="293"/>
    </location>
</feature>
<feature type="transmembrane region" description="Helical" evidence="1">
    <location>
        <begin position="145"/>
        <end position="163"/>
    </location>
</feature>
<dbReference type="OrthoDB" id="5322702at2"/>
<evidence type="ECO:0000313" key="3">
    <source>
        <dbReference type="EMBL" id="TDQ47139.1"/>
    </source>
</evidence>
<dbReference type="InterPro" id="IPR003675">
    <property type="entry name" value="Rce1/LyrA-like_dom"/>
</dbReference>
<evidence type="ECO:0000313" key="4">
    <source>
        <dbReference type="Proteomes" id="UP000295375"/>
    </source>
</evidence>